<comment type="caution">
    <text evidence="1">The sequence shown here is derived from an EMBL/GenBank/DDBJ whole genome shotgun (WGS) entry which is preliminary data.</text>
</comment>
<proteinExistence type="predicted"/>
<dbReference type="Proteomes" id="UP001232755">
    <property type="component" value="Unassembled WGS sequence"/>
</dbReference>
<name>A0ABU0R114_9ACTN</name>
<organism evidence="1 2">
    <name type="scientific">Streptomyces africanus</name>
    <dbReference type="NCBI Taxonomy" id="231024"/>
    <lineage>
        <taxon>Bacteria</taxon>
        <taxon>Bacillati</taxon>
        <taxon>Actinomycetota</taxon>
        <taxon>Actinomycetes</taxon>
        <taxon>Kitasatosporales</taxon>
        <taxon>Streptomycetaceae</taxon>
        <taxon>Streptomyces</taxon>
    </lineage>
</organism>
<dbReference type="Gene3D" id="3.20.20.80">
    <property type="entry name" value="Glycosidases"/>
    <property type="match status" value="1"/>
</dbReference>
<evidence type="ECO:0000313" key="2">
    <source>
        <dbReference type="Proteomes" id="UP001232755"/>
    </source>
</evidence>
<accession>A0ABU0R114</accession>
<gene>
    <name evidence="1" type="ORF">QF034_007580</name>
</gene>
<reference evidence="1 2" key="1">
    <citation type="submission" date="2023-07" db="EMBL/GenBank/DDBJ databases">
        <title>Comparative genomics of wheat-associated soil bacteria to identify genetic determinants of phenazine resistance.</title>
        <authorList>
            <person name="Mouncey N."/>
        </authorList>
    </citation>
    <scope>NUCLEOTIDE SEQUENCE [LARGE SCALE GENOMIC DNA]</scope>
    <source>
        <strain evidence="1 2">B3I12</strain>
    </source>
</reference>
<evidence type="ECO:0000313" key="1">
    <source>
        <dbReference type="EMBL" id="MDQ0753349.1"/>
    </source>
</evidence>
<keyword evidence="2" id="KW-1185">Reference proteome</keyword>
<sequence length="66" mass="7271">MVGYTPLLTRFEEDAVGKDIAEFVVDRLLAAGLHGVVLTSNAAPHHPMWHTDGDWMRPVNARITSS</sequence>
<protein>
    <submittedName>
        <fullName evidence="1">Uncharacterized protein</fullName>
    </submittedName>
</protein>
<dbReference type="EMBL" id="JAUSYP010000001">
    <property type="protein sequence ID" value="MDQ0753349.1"/>
    <property type="molecule type" value="Genomic_DNA"/>
</dbReference>